<evidence type="ECO:0000313" key="1">
    <source>
        <dbReference type="EMBL" id="KAJ8121975.1"/>
    </source>
</evidence>
<accession>A0ACC2J3K3</accession>
<proteinExistence type="predicted"/>
<keyword evidence="2" id="KW-1185">Reference proteome</keyword>
<dbReference type="EMBL" id="JAPESX010000311">
    <property type="protein sequence ID" value="KAJ8121975.1"/>
    <property type="molecule type" value="Genomic_DNA"/>
</dbReference>
<organism evidence="1 2">
    <name type="scientific">Nemania bipapillata</name>
    <dbReference type="NCBI Taxonomy" id="110536"/>
    <lineage>
        <taxon>Eukaryota</taxon>
        <taxon>Fungi</taxon>
        <taxon>Dikarya</taxon>
        <taxon>Ascomycota</taxon>
        <taxon>Pezizomycotina</taxon>
        <taxon>Sordariomycetes</taxon>
        <taxon>Xylariomycetidae</taxon>
        <taxon>Xylariales</taxon>
        <taxon>Xylariaceae</taxon>
        <taxon>Nemania</taxon>
    </lineage>
</organism>
<sequence>MKKKPSVAVAMSRSYPSPDSEKDAVISVMSSTEAEASPAVARDSESCEPVTAKAQRRGNRRQKSHGPEVWETLKPDIERLYLEENRTLEEVMAILREERGFCASPKMYKTKLGQWRYFKNNRKHDVVNLLHIQQQRQKMGKETTFRRNGRTINLYAYLKRKGLQRGDLLEEAQSGDLPPTLRCRTPPPPPPPALPKEIRAPDDFILQEAYLHWSLDHPLMPPKLDVRYFDELDQYHESVAMRSVALLTHGCWLLTIGKISEGGSLCQRAFFTIDRVLDESAHFAVYELFGAVSRYPDPGIYKHLWSYLESLAQARRVNEKLKRVLAAFARLAQNFSLDHNVAMLQWGRRFSSTQCDGKFDGKPFDYTLIQPWDVLPMNKSYYHRYYLNQGSWKADEIPTATIYDQDADENIWNLRADLLIMLGNQTAWLDNRISEIALKLLALAGRPHPPYLHFVCLYAQALNNRARCRGSKAKFNADHKLAREHLRQAAEVQFNTWEAGKNYYETLTLLENWHREAGDDKEAEATRMKRDVECARAFQDLHL</sequence>
<name>A0ACC2J3K3_9PEZI</name>
<evidence type="ECO:0000313" key="2">
    <source>
        <dbReference type="Proteomes" id="UP001153334"/>
    </source>
</evidence>
<comment type="caution">
    <text evidence="1">The sequence shown here is derived from an EMBL/GenBank/DDBJ whole genome shotgun (WGS) entry which is preliminary data.</text>
</comment>
<dbReference type="Proteomes" id="UP001153334">
    <property type="component" value="Unassembled WGS sequence"/>
</dbReference>
<gene>
    <name evidence="1" type="ORF">ONZ43_g1712</name>
</gene>
<reference evidence="1" key="1">
    <citation type="submission" date="2022-11" db="EMBL/GenBank/DDBJ databases">
        <title>Genome Sequence of Nemania bipapillata.</title>
        <authorList>
            <person name="Buettner E."/>
        </authorList>
    </citation>
    <scope>NUCLEOTIDE SEQUENCE</scope>
    <source>
        <strain evidence="1">CP14</strain>
    </source>
</reference>
<protein>
    <submittedName>
        <fullName evidence="1">Uncharacterized protein</fullName>
    </submittedName>
</protein>